<sequence length="51" mass="6140">MSKFIIFVIGKNFSKVVNEYFVNKTIIKWEILDKINLNNQQEILFEYSENP</sequence>
<reference evidence="1" key="2">
    <citation type="submission" date="2024-03" db="EMBL/GenBank/DDBJ databases">
        <authorList>
            <person name="Ni Y."/>
            <person name="Xu T."/>
            <person name="Yan S."/>
            <person name="Chen L."/>
            <person name="Wang Y."/>
        </authorList>
    </citation>
    <scope>NUCLEOTIDE SEQUENCE</scope>
    <source>
        <strain evidence="1">NYM1</strain>
    </source>
</reference>
<reference evidence="1" key="1">
    <citation type="journal article" date="2024" name="Environ. Microbiol. Rep.">
        <title>Hiding in plain sight: The discovery of complete genomes of 11 hypothetical spindle-shaped viruses that putatively infect mesophilic ammonia-oxidizing archaea.</title>
        <authorList>
            <person name="Ni Y."/>
            <person name="Xu T."/>
            <person name="Yan S."/>
            <person name="Chen L."/>
            <person name="Wang Y."/>
        </authorList>
    </citation>
    <scope>NUCLEOTIDE SEQUENCE</scope>
    <source>
        <strain evidence="1">NYM1</strain>
    </source>
</reference>
<name>A0AAT9JAF9_9VIRU</name>
<dbReference type="EMBL" id="BK067792">
    <property type="protein sequence ID" value="DBA52240.1"/>
    <property type="molecule type" value="Genomic_DNA"/>
</dbReference>
<accession>A0AAT9JAF9</accession>
<proteinExistence type="predicted"/>
<organism evidence="1">
    <name type="scientific">Nitrosopumilaceae spindle-shaped virus</name>
    <dbReference type="NCBI Taxonomy" id="3065433"/>
    <lineage>
        <taxon>Viruses</taxon>
    </lineage>
</organism>
<evidence type="ECO:0000313" key="1">
    <source>
        <dbReference type="EMBL" id="DBA52240.1"/>
    </source>
</evidence>
<protein>
    <submittedName>
        <fullName evidence="1">ORF33</fullName>
    </submittedName>
</protein>